<keyword evidence="1" id="KW-1133">Transmembrane helix</keyword>
<gene>
    <name evidence="2" type="ORF">NOX80_18455</name>
</gene>
<protein>
    <submittedName>
        <fullName evidence="2">Uncharacterized protein</fullName>
    </submittedName>
</protein>
<dbReference type="RefSeq" id="WP_256551282.1">
    <property type="nucleotide sequence ID" value="NZ_CP101751.1"/>
</dbReference>
<dbReference type="Proteomes" id="UP001059844">
    <property type="component" value="Chromosome"/>
</dbReference>
<proteinExistence type="predicted"/>
<name>A0ABY5IW71_9FLAO</name>
<keyword evidence="3" id="KW-1185">Reference proteome</keyword>
<feature type="transmembrane region" description="Helical" evidence="1">
    <location>
        <begin position="151"/>
        <end position="169"/>
    </location>
</feature>
<dbReference type="EMBL" id="CP101751">
    <property type="protein sequence ID" value="UUC45589.1"/>
    <property type="molecule type" value="Genomic_DNA"/>
</dbReference>
<reference evidence="2" key="1">
    <citation type="submission" date="2022-07" db="EMBL/GenBank/DDBJ databases">
        <title>Isolation, identification, and degradation of a PFOSA degrading strain from sewage treatment plant.</title>
        <authorList>
            <person name="Zhang L."/>
            <person name="Huo Y."/>
        </authorList>
    </citation>
    <scope>NUCLEOTIDE SEQUENCE</scope>
    <source>
        <strain evidence="2">C1</strain>
    </source>
</reference>
<organism evidence="2 3">
    <name type="scientific">Flavobacterium cerinum</name>
    <dbReference type="NCBI Taxonomy" id="2502784"/>
    <lineage>
        <taxon>Bacteria</taxon>
        <taxon>Pseudomonadati</taxon>
        <taxon>Bacteroidota</taxon>
        <taxon>Flavobacteriia</taxon>
        <taxon>Flavobacteriales</taxon>
        <taxon>Flavobacteriaceae</taxon>
        <taxon>Flavobacterium</taxon>
    </lineage>
</organism>
<dbReference type="PROSITE" id="PS51257">
    <property type="entry name" value="PROKAR_LIPOPROTEIN"/>
    <property type="match status" value="1"/>
</dbReference>
<keyword evidence="1" id="KW-0812">Transmembrane</keyword>
<evidence type="ECO:0000313" key="2">
    <source>
        <dbReference type="EMBL" id="UUC45589.1"/>
    </source>
</evidence>
<evidence type="ECO:0000313" key="3">
    <source>
        <dbReference type="Proteomes" id="UP001059844"/>
    </source>
</evidence>
<sequence>MKNDVSIAKSKLIIGLIFWVVMIAGLISLVSCGSTRKKTEITDISKITDTIVHKKIIVSKDSLIVIPGTTLKVSVPAAQLDNGQPVETTTDRGRVILQKSGENIEAVCVIDDLVKVIQLQQTVIENYQKIASEQTKTEKTESVKIPWYDRLFAWLSIAVLIYMILLWTFRKKTTT</sequence>
<feature type="transmembrane region" description="Helical" evidence="1">
    <location>
        <begin position="12"/>
        <end position="30"/>
    </location>
</feature>
<accession>A0ABY5IW71</accession>
<keyword evidence="1" id="KW-0472">Membrane</keyword>
<evidence type="ECO:0000256" key="1">
    <source>
        <dbReference type="SAM" id="Phobius"/>
    </source>
</evidence>